<name>A0A6B0SDW2_9CETA</name>
<gene>
    <name evidence="2" type="ORF">E5288_WYG015604</name>
</gene>
<feature type="region of interest" description="Disordered" evidence="1">
    <location>
        <begin position="1"/>
        <end position="20"/>
    </location>
</feature>
<sequence length="112" mass="12240">MSFFPLQQGRGLGKGWNPGEELSAGGGWGVWGQLHLSPRPSNAGPREWPLPVTPPPTVLIHCHHTAIFKARASSRITFFSRSLLSRGKKKPRTLSSSGIVPPEPPEWAQLLL</sequence>
<accession>A0A6B0SDW2</accession>
<dbReference type="Proteomes" id="UP000322234">
    <property type="component" value="Unassembled WGS sequence"/>
</dbReference>
<evidence type="ECO:0000256" key="1">
    <source>
        <dbReference type="SAM" id="MobiDB-lite"/>
    </source>
</evidence>
<evidence type="ECO:0000313" key="3">
    <source>
        <dbReference type="Proteomes" id="UP000322234"/>
    </source>
</evidence>
<comment type="caution">
    <text evidence="2">The sequence shown here is derived from an EMBL/GenBank/DDBJ whole genome shotgun (WGS) entry which is preliminary data.</text>
</comment>
<dbReference type="EMBL" id="VBQZ03013648">
    <property type="protein sequence ID" value="MXR00101.1"/>
    <property type="molecule type" value="Genomic_DNA"/>
</dbReference>
<organism evidence="2 3">
    <name type="scientific">Bos mutus</name>
    <name type="common">wild yak</name>
    <dbReference type="NCBI Taxonomy" id="72004"/>
    <lineage>
        <taxon>Eukaryota</taxon>
        <taxon>Metazoa</taxon>
        <taxon>Chordata</taxon>
        <taxon>Craniata</taxon>
        <taxon>Vertebrata</taxon>
        <taxon>Euteleostomi</taxon>
        <taxon>Mammalia</taxon>
        <taxon>Eutheria</taxon>
        <taxon>Laurasiatheria</taxon>
        <taxon>Artiodactyla</taxon>
        <taxon>Ruminantia</taxon>
        <taxon>Pecora</taxon>
        <taxon>Bovidae</taxon>
        <taxon>Bovinae</taxon>
        <taxon>Bos</taxon>
    </lineage>
</organism>
<dbReference type="AlphaFoldDB" id="A0A6B0SDW2"/>
<protein>
    <submittedName>
        <fullName evidence="2">Uncharacterized protein</fullName>
    </submittedName>
</protein>
<proteinExistence type="predicted"/>
<keyword evidence="3" id="KW-1185">Reference proteome</keyword>
<feature type="region of interest" description="Disordered" evidence="1">
    <location>
        <begin position="84"/>
        <end position="106"/>
    </location>
</feature>
<reference evidence="2" key="1">
    <citation type="submission" date="2019-10" db="EMBL/GenBank/DDBJ databases">
        <title>The sequence and de novo assembly of the wild yak genome.</title>
        <authorList>
            <person name="Liu Y."/>
        </authorList>
    </citation>
    <scope>NUCLEOTIDE SEQUENCE [LARGE SCALE GENOMIC DNA]</scope>
    <source>
        <strain evidence="2">WY2019</strain>
    </source>
</reference>
<evidence type="ECO:0000313" key="2">
    <source>
        <dbReference type="EMBL" id="MXR00101.1"/>
    </source>
</evidence>